<keyword evidence="1" id="KW-0732">Signal</keyword>
<sequence>MGCSKSVVLPAMVVIAMVLLFAALSAQARPLSDDLAHEEDGDQLYHHGALDLNLEEAGATLPVRQEVTGFAPDGSVAVKINTGVQAGTVTINVKTGAQAGEVEKPKGLLM</sequence>
<name>A0A1Z5R8G2_SORBI</name>
<dbReference type="Proteomes" id="UP000000768">
    <property type="component" value="Chromosome 8"/>
</dbReference>
<gene>
    <name evidence="2" type="ORF">SORBI_3008G176732</name>
</gene>
<organism evidence="2 3">
    <name type="scientific">Sorghum bicolor</name>
    <name type="common">Sorghum</name>
    <name type="synonym">Sorghum vulgare</name>
    <dbReference type="NCBI Taxonomy" id="4558"/>
    <lineage>
        <taxon>Eukaryota</taxon>
        <taxon>Viridiplantae</taxon>
        <taxon>Streptophyta</taxon>
        <taxon>Embryophyta</taxon>
        <taxon>Tracheophyta</taxon>
        <taxon>Spermatophyta</taxon>
        <taxon>Magnoliopsida</taxon>
        <taxon>Liliopsida</taxon>
        <taxon>Poales</taxon>
        <taxon>Poaceae</taxon>
        <taxon>PACMAD clade</taxon>
        <taxon>Panicoideae</taxon>
        <taxon>Andropogonodae</taxon>
        <taxon>Andropogoneae</taxon>
        <taxon>Sorghinae</taxon>
        <taxon>Sorghum</taxon>
    </lineage>
</organism>
<dbReference type="EMBL" id="CM000767">
    <property type="protein sequence ID" value="OQU79666.1"/>
    <property type="molecule type" value="Genomic_DNA"/>
</dbReference>
<evidence type="ECO:0000313" key="3">
    <source>
        <dbReference type="Proteomes" id="UP000000768"/>
    </source>
</evidence>
<feature type="chain" id="PRO_5013346372" evidence="1">
    <location>
        <begin position="29"/>
        <end position="110"/>
    </location>
</feature>
<evidence type="ECO:0000313" key="2">
    <source>
        <dbReference type="EMBL" id="OQU79666.1"/>
    </source>
</evidence>
<proteinExistence type="predicted"/>
<dbReference type="AlphaFoldDB" id="A0A1Z5R8G2"/>
<feature type="signal peptide" evidence="1">
    <location>
        <begin position="1"/>
        <end position="28"/>
    </location>
</feature>
<accession>A0A1Z5R8G2</accession>
<protein>
    <submittedName>
        <fullName evidence="2">Uncharacterized protein</fullName>
    </submittedName>
</protein>
<dbReference type="InParanoid" id="A0A1Z5R8G2"/>
<dbReference type="Gramene" id="OQU79666">
    <property type="protein sequence ID" value="OQU79666"/>
    <property type="gene ID" value="SORBI_3008G176732"/>
</dbReference>
<reference evidence="3" key="2">
    <citation type="journal article" date="2018" name="Plant J.">
        <title>The Sorghum bicolor reference genome: improved assembly, gene annotations, a transcriptome atlas, and signatures of genome organization.</title>
        <authorList>
            <person name="McCormick R.F."/>
            <person name="Truong S.K."/>
            <person name="Sreedasyam A."/>
            <person name="Jenkins J."/>
            <person name="Shu S."/>
            <person name="Sims D."/>
            <person name="Kennedy M."/>
            <person name="Amirebrahimi M."/>
            <person name="Weers B.D."/>
            <person name="McKinley B."/>
            <person name="Mattison A."/>
            <person name="Morishige D.T."/>
            <person name="Grimwood J."/>
            <person name="Schmutz J."/>
            <person name="Mullet J.E."/>
        </authorList>
    </citation>
    <scope>NUCLEOTIDE SEQUENCE [LARGE SCALE GENOMIC DNA]</scope>
    <source>
        <strain evidence="3">cv. BTx623</strain>
    </source>
</reference>
<evidence type="ECO:0000256" key="1">
    <source>
        <dbReference type="SAM" id="SignalP"/>
    </source>
</evidence>
<keyword evidence="3" id="KW-1185">Reference proteome</keyword>
<reference evidence="2 3" key="1">
    <citation type="journal article" date="2009" name="Nature">
        <title>The Sorghum bicolor genome and the diversification of grasses.</title>
        <authorList>
            <person name="Paterson A.H."/>
            <person name="Bowers J.E."/>
            <person name="Bruggmann R."/>
            <person name="Dubchak I."/>
            <person name="Grimwood J."/>
            <person name="Gundlach H."/>
            <person name="Haberer G."/>
            <person name="Hellsten U."/>
            <person name="Mitros T."/>
            <person name="Poliakov A."/>
            <person name="Schmutz J."/>
            <person name="Spannagl M."/>
            <person name="Tang H."/>
            <person name="Wang X."/>
            <person name="Wicker T."/>
            <person name="Bharti A.K."/>
            <person name="Chapman J."/>
            <person name="Feltus F.A."/>
            <person name="Gowik U."/>
            <person name="Grigoriev I.V."/>
            <person name="Lyons E."/>
            <person name="Maher C.A."/>
            <person name="Martis M."/>
            <person name="Narechania A."/>
            <person name="Otillar R.P."/>
            <person name="Penning B.W."/>
            <person name="Salamov A.A."/>
            <person name="Wang Y."/>
            <person name="Zhang L."/>
            <person name="Carpita N.C."/>
            <person name="Freeling M."/>
            <person name="Gingle A.R."/>
            <person name="Hash C.T."/>
            <person name="Keller B."/>
            <person name="Klein P."/>
            <person name="Kresovich S."/>
            <person name="McCann M.C."/>
            <person name="Ming R."/>
            <person name="Peterson D.G."/>
            <person name="Mehboob-ur-Rahman"/>
            <person name="Ware D."/>
            <person name="Westhoff P."/>
            <person name="Mayer K.F."/>
            <person name="Messing J."/>
            <person name="Rokhsar D.S."/>
        </authorList>
    </citation>
    <scope>NUCLEOTIDE SEQUENCE [LARGE SCALE GENOMIC DNA]</scope>
    <source>
        <strain evidence="3">cv. BTx623</strain>
    </source>
</reference>